<protein>
    <recommendedName>
        <fullName evidence="3">Cytochrome P450</fullName>
    </recommendedName>
</protein>
<dbReference type="Gene3D" id="1.10.630.10">
    <property type="entry name" value="Cytochrome P450"/>
    <property type="match status" value="1"/>
</dbReference>
<dbReference type="GO" id="GO:0016705">
    <property type="term" value="F:oxidoreductase activity, acting on paired donors, with incorporation or reduction of molecular oxygen"/>
    <property type="evidence" value="ECO:0007669"/>
    <property type="project" value="InterPro"/>
</dbReference>
<name>M2R3L3_CERS8</name>
<dbReference type="Proteomes" id="UP000016930">
    <property type="component" value="Unassembled WGS sequence"/>
</dbReference>
<dbReference type="EMBL" id="KB445806">
    <property type="protein sequence ID" value="EMD33501.1"/>
    <property type="molecule type" value="Genomic_DNA"/>
</dbReference>
<dbReference type="HOGENOM" id="CLU_001570_5_11_1"/>
<dbReference type="InterPro" id="IPR036396">
    <property type="entry name" value="Cyt_P450_sf"/>
</dbReference>
<organism evidence="1 2">
    <name type="scientific">Ceriporiopsis subvermispora (strain B)</name>
    <name type="common">White-rot fungus</name>
    <name type="synonym">Gelatoporia subvermispora</name>
    <dbReference type="NCBI Taxonomy" id="914234"/>
    <lineage>
        <taxon>Eukaryota</taxon>
        <taxon>Fungi</taxon>
        <taxon>Dikarya</taxon>
        <taxon>Basidiomycota</taxon>
        <taxon>Agaricomycotina</taxon>
        <taxon>Agaricomycetes</taxon>
        <taxon>Polyporales</taxon>
        <taxon>Gelatoporiaceae</taxon>
        <taxon>Gelatoporia</taxon>
    </lineage>
</organism>
<dbReference type="GO" id="GO:0004497">
    <property type="term" value="F:monooxygenase activity"/>
    <property type="evidence" value="ECO:0007669"/>
    <property type="project" value="InterPro"/>
</dbReference>
<evidence type="ECO:0000313" key="2">
    <source>
        <dbReference type="Proteomes" id="UP000016930"/>
    </source>
</evidence>
<dbReference type="SUPFAM" id="SSF48264">
    <property type="entry name" value="Cytochrome P450"/>
    <property type="match status" value="1"/>
</dbReference>
<sequence length="173" mass="19789">MIDLNSLSYLNYIDGETLRLYAPIPASLRQAAKDLQSPWQRLILRSWSDTRYSQGRRRQTSSFRLRLRTGRSRSGVTKPERWASLPEAASDIPGVWSNILTFLGGPRTCINYRFSVVEMKALLYSLVRAYDFELAVTAEDIEALLQGVQKSVAMSKNEKGNQISLLVKRYQRL</sequence>
<dbReference type="GO" id="GO:0005506">
    <property type="term" value="F:iron ion binding"/>
    <property type="evidence" value="ECO:0007669"/>
    <property type="project" value="InterPro"/>
</dbReference>
<dbReference type="OrthoDB" id="1470350at2759"/>
<dbReference type="AlphaFoldDB" id="M2R3L3"/>
<gene>
    <name evidence="1" type="ORF">CERSUDRAFT_76710</name>
</gene>
<evidence type="ECO:0000313" key="1">
    <source>
        <dbReference type="EMBL" id="EMD33501.1"/>
    </source>
</evidence>
<dbReference type="STRING" id="914234.M2R3L3"/>
<evidence type="ECO:0008006" key="3">
    <source>
        <dbReference type="Google" id="ProtNLM"/>
    </source>
</evidence>
<keyword evidence="2" id="KW-1185">Reference proteome</keyword>
<reference evidence="1 2" key="1">
    <citation type="journal article" date="2012" name="Proc. Natl. Acad. Sci. U.S.A.">
        <title>Comparative genomics of Ceriporiopsis subvermispora and Phanerochaete chrysosporium provide insight into selective ligninolysis.</title>
        <authorList>
            <person name="Fernandez-Fueyo E."/>
            <person name="Ruiz-Duenas F.J."/>
            <person name="Ferreira P."/>
            <person name="Floudas D."/>
            <person name="Hibbett D.S."/>
            <person name="Canessa P."/>
            <person name="Larrondo L.F."/>
            <person name="James T.Y."/>
            <person name="Seelenfreund D."/>
            <person name="Lobos S."/>
            <person name="Polanco R."/>
            <person name="Tello M."/>
            <person name="Honda Y."/>
            <person name="Watanabe T."/>
            <person name="Watanabe T."/>
            <person name="Ryu J.S."/>
            <person name="Kubicek C.P."/>
            <person name="Schmoll M."/>
            <person name="Gaskell J."/>
            <person name="Hammel K.E."/>
            <person name="St John F.J."/>
            <person name="Vanden Wymelenberg A."/>
            <person name="Sabat G."/>
            <person name="Splinter BonDurant S."/>
            <person name="Syed K."/>
            <person name="Yadav J.S."/>
            <person name="Doddapaneni H."/>
            <person name="Subramanian V."/>
            <person name="Lavin J.L."/>
            <person name="Oguiza J.A."/>
            <person name="Perez G."/>
            <person name="Pisabarro A.G."/>
            <person name="Ramirez L."/>
            <person name="Santoyo F."/>
            <person name="Master E."/>
            <person name="Coutinho P.M."/>
            <person name="Henrissat B."/>
            <person name="Lombard V."/>
            <person name="Magnuson J.K."/>
            <person name="Kuees U."/>
            <person name="Hori C."/>
            <person name="Igarashi K."/>
            <person name="Samejima M."/>
            <person name="Held B.W."/>
            <person name="Barry K.W."/>
            <person name="LaButti K.M."/>
            <person name="Lapidus A."/>
            <person name="Lindquist E.A."/>
            <person name="Lucas S.M."/>
            <person name="Riley R."/>
            <person name="Salamov A.A."/>
            <person name="Hoffmeister D."/>
            <person name="Schwenk D."/>
            <person name="Hadar Y."/>
            <person name="Yarden O."/>
            <person name="de Vries R.P."/>
            <person name="Wiebenga A."/>
            <person name="Stenlid J."/>
            <person name="Eastwood D."/>
            <person name="Grigoriev I.V."/>
            <person name="Berka R.M."/>
            <person name="Blanchette R.A."/>
            <person name="Kersten P."/>
            <person name="Martinez A.T."/>
            <person name="Vicuna R."/>
            <person name="Cullen D."/>
        </authorList>
    </citation>
    <scope>NUCLEOTIDE SEQUENCE [LARGE SCALE GENOMIC DNA]</scope>
    <source>
        <strain evidence="1 2">B</strain>
    </source>
</reference>
<dbReference type="GO" id="GO:0020037">
    <property type="term" value="F:heme binding"/>
    <property type="evidence" value="ECO:0007669"/>
    <property type="project" value="InterPro"/>
</dbReference>
<proteinExistence type="predicted"/>
<accession>M2R3L3</accession>